<dbReference type="RefSeq" id="WP_193780117.1">
    <property type="nucleotide sequence ID" value="NZ_JADDOJ010000025.1"/>
</dbReference>
<evidence type="ECO:0000256" key="2">
    <source>
        <dbReference type="ARBA" id="ARBA00022670"/>
    </source>
</evidence>
<keyword evidence="3" id="KW-0227">DNA damage</keyword>
<dbReference type="SUPFAM" id="SSF143081">
    <property type="entry name" value="BB1717-like"/>
    <property type="match status" value="1"/>
</dbReference>
<evidence type="ECO:0000256" key="7">
    <source>
        <dbReference type="ARBA" id="ARBA00023239"/>
    </source>
</evidence>
<dbReference type="PANTHER" id="PTHR13604">
    <property type="entry name" value="DC12-RELATED"/>
    <property type="match status" value="1"/>
</dbReference>
<dbReference type="InterPro" id="IPR003738">
    <property type="entry name" value="SRAP"/>
</dbReference>
<proteinExistence type="inferred from homology"/>
<comment type="caution">
    <text evidence="10">The sequence shown here is derived from an EMBL/GenBank/DDBJ whole genome shotgun (WGS) entry which is preliminary data.</text>
</comment>
<keyword evidence="7" id="KW-0456">Lyase</keyword>
<dbReference type="EMBL" id="JADDOJ010000025">
    <property type="protein sequence ID" value="MBE7940575.1"/>
    <property type="molecule type" value="Genomic_DNA"/>
</dbReference>
<evidence type="ECO:0000256" key="4">
    <source>
        <dbReference type="ARBA" id="ARBA00022801"/>
    </source>
</evidence>
<comment type="similarity">
    <text evidence="1 8">Belongs to the SOS response-associated peptidase family.</text>
</comment>
<keyword evidence="5" id="KW-0190">Covalent protein-DNA linkage</keyword>
<keyword evidence="4 8" id="KW-0378">Hydrolase</keyword>
<keyword evidence="11" id="KW-1185">Reference proteome</keyword>
<sequence>MCNRYRPASVTYLRDTFGFTQIEEAEPWSPAGIGPWQPGPFVHREGVSVGQWGLIPWFATARRPTGKGGRPISTNNCRVETAPTAPSFKGPWSRGQRCLIPAIDWDEPYWGTGRNIWWRFARSDGQPWALAGLWTDWTDPATGEVLRSYTMLTQNCDAHPLLSLMHKPEPSLPADAQDKRAVVPIEQGDWRQWLEGTLDEALQLVRLPPLERIAHDAADPSRRVPLPGLGPVGAAPVPAAPTAGPCPPPAAPAQGWLPGFDA</sequence>
<evidence type="ECO:0000313" key="11">
    <source>
        <dbReference type="Proteomes" id="UP000715965"/>
    </source>
</evidence>
<dbReference type="Proteomes" id="UP000715965">
    <property type="component" value="Unassembled WGS sequence"/>
</dbReference>
<evidence type="ECO:0000256" key="5">
    <source>
        <dbReference type="ARBA" id="ARBA00023124"/>
    </source>
</evidence>
<dbReference type="EC" id="3.4.-.-" evidence="8"/>
<gene>
    <name evidence="10" type="ORF">IM725_08335</name>
</gene>
<dbReference type="Pfam" id="PF02586">
    <property type="entry name" value="SRAP"/>
    <property type="match status" value="1"/>
</dbReference>
<evidence type="ECO:0000256" key="8">
    <source>
        <dbReference type="RuleBase" id="RU364100"/>
    </source>
</evidence>
<dbReference type="PANTHER" id="PTHR13604:SF0">
    <property type="entry name" value="ABASIC SITE PROCESSING PROTEIN HMCES"/>
    <property type="match status" value="1"/>
</dbReference>
<organism evidence="10 11">
    <name type="scientific">Ramlibacter aquaticus</name>
    <dbReference type="NCBI Taxonomy" id="2780094"/>
    <lineage>
        <taxon>Bacteria</taxon>
        <taxon>Pseudomonadati</taxon>
        <taxon>Pseudomonadota</taxon>
        <taxon>Betaproteobacteria</taxon>
        <taxon>Burkholderiales</taxon>
        <taxon>Comamonadaceae</taxon>
        <taxon>Ramlibacter</taxon>
    </lineage>
</organism>
<evidence type="ECO:0000256" key="1">
    <source>
        <dbReference type="ARBA" id="ARBA00008136"/>
    </source>
</evidence>
<evidence type="ECO:0000256" key="6">
    <source>
        <dbReference type="ARBA" id="ARBA00023125"/>
    </source>
</evidence>
<reference evidence="10 11" key="1">
    <citation type="submission" date="2020-10" db="EMBL/GenBank/DDBJ databases">
        <title>Draft genome of Ramlibacter aquaticus LMG 30558.</title>
        <authorList>
            <person name="Props R."/>
        </authorList>
    </citation>
    <scope>NUCLEOTIDE SEQUENCE [LARGE SCALE GENOMIC DNA]</scope>
    <source>
        <strain evidence="10 11">LMG 30558</strain>
    </source>
</reference>
<evidence type="ECO:0000313" key="10">
    <source>
        <dbReference type="EMBL" id="MBE7940575.1"/>
    </source>
</evidence>
<dbReference type="Gene3D" id="3.90.1680.10">
    <property type="entry name" value="SOS response associated peptidase-like"/>
    <property type="match status" value="1"/>
</dbReference>
<feature type="region of interest" description="Disordered" evidence="9">
    <location>
        <begin position="240"/>
        <end position="262"/>
    </location>
</feature>
<keyword evidence="6" id="KW-0238">DNA-binding</keyword>
<keyword evidence="2 8" id="KW-0645">Protease</keyword>
<evidence type="ECO:0000256" key="3">
    <source>
        <dbReference type="ARBA" id="ARBA00022763"/>
    </source>
</evidence>
<name>A0ABR9SDZ6_9BURK</name>
<dbReference type="InterPro" id="IPR036590">
    <property type="entry name" value="SRAP-like"/>
</dbReference>
<evidence type="ECO:0000256" key="9">
    <source>
        <dbReference type="SAM" id="MobiDB-lite"/>
    </source>
</evidence>
<accession>A0ABR9SDZ6</accession>
<protein>
    <recommendedName>
        <fullName evidence="8">Abasic site processing protein</fullName>
        <ecNumber evidence="8">3.4.-.-</ecNumber>
    </recommendedName>
</protein>